<proteinExistence type="predicted"/>
<accession>A0ABS1SI19</accession>
<dbReference type="PANTHER" id="PTHR34219">
    <property type="entry name" value="IRON-REGULATED INNER MEMBRANE PROTEIN-RELATED"/>
    <property type="match status" value="1"/>
</dbReference>
<feature type="transmembrane region" description="Helical" evidence="2">
    <location>
        <begin position="231"/>
        <end position="255"/>
    </location>
</feature>
<feature type="compositionally biased region" description="Low complexity" evidence="1">
    <location>
        <begin position="12"/>
        <end position="28"/>
    </location>
</feature>
<keyword evidence="4" id="KW-1185">Reference proteome</keyword>
<evidence type="ECO:0000256" key="1">
    <source>
        <dbReference type="SAM" id="MobiDB-lite"/>
    </source>
</evidence>
<gene>
    <name evidence="3" type="ORF">D3230_06435</name>
</gene>
<keyword evidence="2" id="KW-0472">Membrane</keyword>
<keyword evidence="2" id="KW-1133">Transmembrane helix</keyword>
<organism evidence="3 4">
    <name type="scientific">Leucobacter chromiireducens subsp. solipictus</name>
    <dbReference type="NCBI Taxonomy" id="398235"/>
    <lineage>
        <taxon>Bacteria</taxon>
        <taxon>Bacillati</taxon>
        <taxon>Actinomycetota</taxon>
        <taxon>Actinomycetes</taxon>
        <taxon>Micrococcales</taxon>
        <taxon>Microbacteriaceae</taxon>
        <taxon>Leucobacter</taxon>
    </lineage>
</organism>
<feature type="transmembrane region" description="Helical" evidence="2">
    <location>
        <begin position="46"/>
        <end position="70"/>
    </location>
</feature>
<dbReference type="InterPro" id="IPR005625">
    <property type="entry name" value="PepSY-ass_TM"/>
</dbReference>
<keyword evidence="2" id="KW-0812">Transmembrane</keyword>
<dbReference type="Proteomes" id="UP001645859">
    <property type="component" value="Unassembled WGS sequence"/>
</dbReference>
<dbReference type="PANTHER" id="PTHR34219:SF1">
    <property type="entry name" value="PEPSY DOMAIN-CONTAINING PROTEIN"/>
    <property type="match status" value="1"/>
</dbReference>
<protein>
    <submittedName>
        <fullName evidence="3">PepSY domain-containing protein</fullName>
    </submittedName>
</protein>
<feature type="transmembrane region" description="Helical" evidence="2">
    <location>
        <begin position="401"/>
        <end position="421"/>
    </location>
</feature>
<dbReference type="EMBL" id="QYAC01000003">
    <property type="protein sequence ID" value="MBL3678933.1"/>
    <property type="molecule type" value="Genomic_DNA"/>
</dbReference>
<evidence type="ECO:0000313" key="3">
    <source>
        <dbReference type="EMBL" id="MBL3678933.1"/>
    </source>
</evidence>
<evidence type="ECO:0000256" key="2">
    <source>
        <dbReference type="SAM" id="Phobius"/>
    </source>
</evidence>
<feature type="transmembrane region" description="Helical" evidence="2">
    <location>
        <begin position="184"/>
        <end position="206"/>
    </location>
</feature>
<reference evidence="3 4" key="1">
    <citation type="submission" date="2018-09" db="EMBL/GenBank/DDBJ databases">
        <title>Comparative genomics of Leucobacter spp.</title>
        <authorList>
            <person name="Reis A.C."/>
            <person name="Kolvenbach B.A."/>
            <person name="Corvini P.F.X."/>
            <person name="Nunes O.C."/>
        </authorList>
    </citation>
    <scope>NUCLEOTIDE SEQUENCE [LARGE SCALE GENOMIC DNA]</scope>
    <source>
        <strain evidence="3 4">TAN 31504</strain>
    </source>
</reference>
<sequence>MSRAMTSTQSVPAPASAPGSAPHAPSAGTRPARPQRGWFAQLLLRLHFYAGVFVGPFILVAAVSGGLYALTPTIEQVVYAETLRAPASDTQLSLGDQIRAAQDYAGADAALTLVRPASESGRTTRVLFADPALDAGVSRAVFVDPATGEIRGDLFSYSSNEELPFRTWVSGLHRTLHLGEAGRIYSELAASWLGIIALAGFGLWLVRIRKSRTKKDFVRPNRRYRGYRKSLSWHTSVGAWVLLGALFLSVTGITWSQFGGGNVGAVRTALGGTTPRVDTNLDGNVAAADEHAGHAGHGAPASAPSGEANPDTFDAMLAIGQRINVNTGQVEIAPPAAPGQAWVVKEIKSSFPTEADAVAINGSTMEVVDRVDFREFSPLAKLTRWGIDLHMGVLFGIVNQLVLFLVAVGITGLVVLGYLMWWRRRPTRTSPLEFARPPRRGTLRGAPWWGIGLVLLGAIGIGVMLPVLGWTLAGFVVVDTIVGLVQQRRAAASAR</sequence>
<comment type="caution">
    <text evidence="3">The sequence shown here is derived from an EMBL/GenBank/DDBJ whole genome shotgun (WGS) entry which is preliminary data.</text>
</comment>
<name>A0ABS1SI19_9MICO</name>
<feature type="region of interest" description="Disordered" evidence="1">
    <location>
        <begin position="1"/>
        <end position="32"/>
    </location>
</feature>
<feature type="transmembrane region" description="Helical" evidence="2">
    <location>
        <begin position="442"/>
        <end position="461"/>
    </location>
</feature>
<evidence type="ECO:0000313" key="4">
    <source>
        <dbReference type="Proteomes" id="UP001645859"/>
    </source>
</evidence>
<feature type="compositionally biased region" description="Polar residues" evidence="1">
    <location>
        <begin position="1"/>
        <end position="11"/>
    </location>
</feature>
<dbReference type="Pfam" id="PF03929">
    <property type="entry name" value="PepSY_TM"/>
    <property type="match status" value="1"/>
</dbReference>